<name>A0A7H1DXL0_9FLAO</name>
<reference evidence="1 2" key="1">
    <citation type="submission" date="2020-07" db="EMBL/GenBank/DDBJ databases">
        <title>Complete genome and description of Chryseobacterium manosquense strain Marseille-Q2069 sp. nov.</title>
        <authorList>
            <person name="Boxberger M."/>
        </authorList>
    </citation>
    <scope>NUCLEOTIDE SEQUENCE [LARGE SCALE GENOMIC DNA]</scope>
    <source>
        <strain evidence="1 2">Marseille-Q2069</strain>
    </source>
</reference>
<proteinExistence type="predicted"/>
<evidence type="ECO:0000313" key="2">
    <source>
        <dbReference type="Proteomes" id="UP000516438"/>
    </source>
</evidence>
<protein>
    <submittedName>
        <fullName evidence="1">Uncharacterized protein</fullName>
    </submittedName>
</protein>
<dbReference type="AlphaFoldDB" id="A0A7H1DXL0"/>
<accession>A0A7H1DXL0</accession>
<dbReference type="KEGG" id="cmaq:H0S70_01610"/>
<dbReference type="SUPFAM" id="SSF51197">
    <property type="entry name" value="Clavaminate synthase-like"/>
    <property type="match status" value="1"/>
</dbReference>
<organism evidence="1 2">
    <name type="scientific">Chryseobacterium manosquense</name>
    <dbReference type="NCBI Taxonomy" id="2754694"/>
    <lineage>
        <taxon>Bacteria</taxon>
        <taxon>Pseudomonadati</taxon>
        <taxon>Bacteroidota</taxon>
        <taxon>Flavobacteriia</taxon>
        <taxon>Flavobacteriales</taxon>
        <taxon>Weeksellaceae</taxon>
        <taxon>Chryseobacterium group</taxon>
        <taxon>Chryseobacterium</taxon>
    </lineage>
</organism>
<dbReference type="EMBL" id="CP060203">
    <property type="protein sequence ID" value="QNS41718.1"/>
    <property type="molecule type" value="Genomic_DNA"/>
</dbReference>
<dbReference type="Gene3D" id="2.60.120.650">
    <property type="entry name" value="Cupin"/>
    <property type="match status" value="1"/>
</dbReference>
<dbReference type="Proteomes" id="UP000516438">
    <property type="component" value="Chromosome"/>
</dbReference>
<dbReference type="RefSeq" id="WP_188321473.1">
    <property type="nucleotide sequence ID" value="NZ_CP060203.1"/>
</dbReference>
<evidence type="ECO:0000313" key="1">
    <source>
        <dbReference type="EMBL" id="QNS41718.1"/>
    </source>
</evidence>
<gene>
    <name evidence="1" type="ORF">H0S70_01610</name>
</gene>
<sequence length="446" mass="52598">MNNFNRKFWEEFIKINESFTKTCVIENVIDPDLIRKLNSAVVTGLINRFRTKDHNGFRLYFPSQGKGKENSDFIDQLYNNPPFDNEDIIDYCNRVFKEKFGLIVNFVERHSKFISSELRQIMEPLLEIIGLPATGVDVTVFIGNYGWTPLGIHQDHKGENVLHFHLGPGRKTMYIWDEKKYNDLTGTKHNNFEIESLLEHAEKFDFGAGDLFYMPWNKFHIGKSDDLSVGVTFWFNNPSKVRFFDKVLNTFYTDYIEVNKDVIDPQHDFINNNDTFNEFLSLLKLDENILEGSTKSFFKYIYEEYKTGLLSNAGWQAPPQSLTMENNYDIDNYEYLIDCKVYSPCPFKMYYKIDAGKEMFYLYTRGSKIEIKNHQELPSIIDRLNTHEAFEVKDLLKPLEEEWPIEAGLYFLSMIFDKRGIEVINEHQHEADNFQDRKKDILKEIE</sequence>
<keyword evidence="2" id="KW-1185">Reference proteome</keyword>